<dbReference type="AlphaFoldDB" id="A0A4P7C232"/>
<dbReference type="InterPro" id="IPR023065">
    <property type="entry name" value="Uncharacterised_ApaG"/>
</dbReference>
<gene>
    <name evidence="2 4" type="primary">apaG</name>
    <name evidence="4" type="ORF">E3U44_13190</name>
</gene>
<evidence type="ECO:0000259" key="3">
    <source>
        <dbReference type="PROSITE" id="PS51087"/>
    </source>
</evidence>
<dbReference type="Gene3D" id="2.60.40.1470">
    <property type="entry name" value="ApaG domain"/>
    <property type="match status" value="1"/>
</dbReference>
<evidence type="ECO:0000313" key="4">
    <source>
        <dbReference type="EMBL" id="QBQ56573.1"/>
    </source>
</evidence>
<organism evidence="4 5">
    <name type="scientific">Nitrosococcus wardiae</name>
    <dbReference type="NCBI Taxonomy" id="1814290"/>
    <lineage>
        <taxon>Bacteria</taxon>
        <taxon>Pseudomonadati</taxon>
        <taxon>Pseudomonadota</taxon>
        <taxon>Gammaproteobacteria</taxon>
        <taxon>Chromatiales</taxon>
        <taxon>Chromatiaceae</taxon>
        <taxon>Nitrosococcus</taxon>
    </lineage>
</organism>
<evidence type="ECO:0000313" key="5">
    <source>
        <dbReference type="Proteomes" id="UP000294325"/>
    </source>
</evidence>
<dbReference type="PANTHER" id="PTHR47191">
    <property type="entry name" value="OS05G0170800 PROTEIN"/>
    <property type="match status" value="1"/>
</dbReference>
<reference evidence="4 5" key="1">
    <citation type="submission" date="2019-03" db="EMBL/GenBank/DDBJ databases">
        <title>The genome sequence of Nitrosococcus wardiae strain D1FHST reveals the archetypal metabolic capacity of ammonia-oxidizing Gammaproteobacteria.</title>
        <authorList>
            <person name="Wang L."/>
            <person name="Lim C.K."/>
            <person name="Hanson T.E."/>
            <person name="Dang H."/>
            <person name="Klotz M.G."/>
        </authorList>
    </citation>
    <scope>NUCLEOTIDE SEQUENCE [LARGE SCALE GENOMIC DNA]</scope>
    <source>
        <strain evidence="4 5">D1FHS</strain>
    </source>
</reference>
<proteinExistence type="inferred from homology"/>
<sequence>MEEPKSYKIAVEVETAFIEEQSDPSAARYVFAYTITIHNQGNVPVKLLTRHWIITDGEGQVREVRGQGVVGEQPYLKPGDQFCYTSGAMIETPVGTMQGRYGMVGEDGVAFDAEIAAFTLAVPGFLH</sequence>
<dbReference type="InterPro" id="IPR036767">
    <property type="entry name" value="ApaG_sf"/>
</dbReference>
<keyword evidence="5" id="KW-1185">Reference proteome</keyword>
<dbReference type="Pfam" id="PF04379">
    <property type="entry name" value="DUF525"/>
    <property type="match status" value="1"/>
</dbReference>
<dbReference type="SUPFAM" id="SSF110069">
    <property type="entry name" value="ApaG-like"/>
    <property type="match status" value="1"/>
</dbReference>
<feature type="domain" description="ApaG" evidence="3">
    <location>
        <begin position="3"/>
        <end position="127"/>
    </location>
</feature>
<evidence type="ECO:0000256" key="1">
    <source>
        <dbReference type="ARBA" id="ARBA00017693"/>
    </source>
</evidence>
<dbReference type="PROSITE" id="PS51087">
    <property type="entry name" value="APAG"/>
    <property type="match status" value="1"/>
</dbReference>
<protein>
    <recommendedName>
        <fullName evidence="1 2">Protein ApaG</fullName>
    </recommendedName>
</protein>
<dbReference type="InterPro" id="IPR007474">
    <property type="entry name" value="ApaG_domain"/>
</dbReference>
<dbReference type="OrthoDB" id="9795226at2"/>
<dbReference type="Proteomes" id="UP000294325">
    <property type="component" value="Chromosome"/>
</dbReference>
<name>A0A4P7C232_9GAMM</name>
<dbReference type="NCBIfam" id="NF003967">
    <property type="entry name" value="PRK05461.1"/>
    <property type="match status" value="1"/>
</dbReference>
<dbReference type="HAMAP" id="MF_00791">
    <property type="entry name" value="ApaG"/>
    <property type="match status" value="1"/>
</dbReference>
<dbReference type="EMBL" id="CP038033">
    <property type="protein sequence ID" value="QBQ56573.1"/>
    <property type="molecule type" value="Genomic_DNA"/>
</dbReference>
<evidence type="ECO:0000256" key="2">
    <source>
        <dbReference type="HAMAP-Rule" id="MF_00791"/>
    </source>
</evidence>
<accession>A0A4P7C232</accession>
<dbReference type="PANTHER" id="PTHR47191:SF2">
    <property type="entry name" value="OS05G0170800 PROTEIN"/>
    <property type="match status" value="1"/>
</dbReference>
<dbReference type="KEGG" id="nwr:E3U44_13190"/>
<dbReference type="InterPro" id="IPR050718">
    <property type="entry name" value="ApaG-like"/>
</dbReference>